<feature type="transmembrane region" description="Helical" evidence="1">
    <location>
        <begin position="453"/>
        <end position="469"/>
    </location>
</feature>
<evidence type="ECO:0000313" key="2">
    <source>
        <dbReference type="EMBL" id="SNT02304.1"/>
    </source>
</evidence>
<feature type="transmembrane region" description="Helical" evidence="1">
    <location>
        <begin position="283"/>
        <end position="304"/>
    </location>
</feature>
<dbReference type="AlphaFoldDB" id="A0A239JCC0"/>
<feature type="transmembrane region" description="Helical" evidence="1">
    <location>
        <begin position="98"/>
        <end position="118"/>
    </location>
</feature>
<accession>A0A239JCC0</accession>
<dbReference type="Proteomes" id="UP000198284">
    <property type="component" value="Unassembled WGS sequence"/>
</dbReference>
<feature type="transmembrane region" description="Helical" evidence="1">
    <location>
        <begin position="45"/>
        <end position="61"/>
    </location>
</feature>
<reference evidence="2 3" key="1">
    <citation type="submission" date="2017-06" db="EMBL/GenBank/DDBJ databases">
        <authorList>
            <person name="Kim H.J."/>
            <person name="Triplett B.A."/>
        </authorList>
    </citation>
    <scope>NUCLEOTIDE SEQUENCE [LARGE SCALE GENOMIC DNA]</scope>
    <source>
        <strain evidence="2 3">U15</strain>
    </source>
</reference>
<sequence length="470" mass="48735">MNPPSPSAGLQPDKLDSRRTRLGIVAVLALIILSLIRAFGGPGWLALPTALAALLLIAAGFPRINGKLRATSLLLSAAGLAALPFARDPISALQRGVFIAGLLLSVTSSVMLIARSAVQSHRIGFIGSCLRERQGRARYLAFTLASQFFSGILGLAGANLMFVMAAPTNEGRSETRTATVVAVGRGFAAASCWSPIFGNMAILLALYPSLHWIEVFPTGLALGQMILIVGVLMQPNRQAGEMTAGEAQAPTPTGVILRSALPLMVSLLGFLGLLIATSRLLNIIISAAIILLAPWVALLANSFMASAAPGQSRLRLGALQVWQGMQRFPNLASEALLFIAAGCAGSIMASAFPASWIAAIGGVLSGHALLGIAFLLLVILGTAVIGIHPVLSAVFLASSLTPEVLAVPPLVHMAAILAGWGLSASVTPFSVVSLTASRYAGESLYAISMGRNWRFAVVNVGVACLVLAWA</sequence>
<dbReference type="OrthoDB" id="8766870at2"/>
<feature type="transmembrane region" description="Helical" evidence="1">
    <location>
        <begin position="21"/>
        <end position="39"/>
    </location>
</feature>
<evidence type="ECO:0000256" key="1">
    <source>
        <dbReference type="SAM" id="Phobius"/>
    </source>
</evidence>
<feature type="transmembrane region" description="Helical" evidence="1">
    <location>
        <begin position="255"/>
        <end position="276"/>
    </location>
</feature>
<feature type="transmembrane region" description="Helical" evidence="1">
    <location>
        <begin position="68"/>
        <end position="86"/>
    </location>
</feature>
<protein>
    <submittedName>
        <fullName evidence="2">Uncharacterized protein</fullName>
    </submittedName>
</protein>
<feature type="transmembrane region" description="Helical" evidence="1">
    <location>
        <begin position="215"/>
        <end position="235"/>
    </location>
</feature>
<gene>
    <name evidence="2" type="ORF">SAMN06265795_11221</name>
</gene>
<evidence type="ECO:0000313" key="3">
    <source>
        <dbReference type="Proteomes" id="UP000198284"/>
    </source>
</evidence>
<keyword evidence="1" id="KW-0472">Membrane</keyword>
<feature type="transmembrane region" description="Helical" evidence="1">
    <location>
        <begin position="369"/>
        <end position="391"/>
    </location>
</feature>
<keyword evidence="1" id="KW-0812">Transmembrane</keyword>
<dbReference type="EMBL" id="FZOT01000012">
    <property type="protein sequence ID" value="SNT02304.1"/>
    <property type="molecule type" value="Genomic_DNA"/>
</dbReference>
<dbReference type="RefSeq" id="WP_089400369.1">
    <property type="nucleotide sequence ID" value="NZ_FZOT01000012.1"/>
</dbReference>
<feature type="transmembrane region" description="Helical" evidence="1">
    <location>
        <begin position="139"/>
        <end position="166"/>
    </location>
</feature>
<feature type="transmembrane region" description="Helical" evidence="1">
    <location>
        <begin position="411"/>
        <end position="432"/>
    </location>
</feature>
<organism evidence="2 3">
    <name type="scientific">Noviherbaspirillum humi</name>
    <dbReference type="NCBI Taxonomy" id="1688639"/>
    <lineage>
        <taxon>Bacteria</taxon>
        <taxon>Pseudomonadati</taxon>
        <taxon>Pseudomonadota</taxon>
        <taxon>Betaproteobacteria</taxon>
        <taxon>Burkholderiales</taxon>
        <taxon>Oxalobacteraceae</taxon>
        <taxon>Noviherbaspirillum</taxon>
    </lineage>
</organism>
<name>A0A239JCC0_9BURK</name>
<feature type="transmembrane region" description="Helical" evidence="1">
    <location>
        <begin position="335"/>
        <end position="357"/>
    </location>
</feature>
<feature type="transmembrane region" description="Helical" evidence="1">
    <location>
        <begin position="186"/>
        <end position="208"/>
    </location>
</feature>
<keyword evidence="1" id="KW-1133">Transmembrane helix</keyword>
<keyword evidence="3" id="KW-1185">Reference proteome</keyword>
<proteinExistence type="predicted"/>